<sequence>MIEVIGAGFGRTGTASLKAALEELGYGPCYHMFEVLGEPRRAEDWIRAGDGLPVDWDEVFTGYRSTVDWPGASYWRELSEHYPKAKVVLTVRDPDRWFDSAASTVFRLQYIVQRPWGRPLRRLVPLLSPGLGAFLDMNDRAIRDRVFGGRYPQRREAVERFRAHIDEVRDAVPEDRLLVYDVADGWEPLCDFLGTEVPDAPFPSANASDDFGRTQIGQVRRRLALPAAAALGAAAVGAAAAGRVAGPAAGAAAGALVLAGAAAARTLRPRRP</sequence>
<dbReference type="RefSeq" id="WP_270688749.1">
    <property type="nucleotide sequence ID" value="NZ_JAQFWQ010000086.1"/>
</dbReference>
<accession>A0ABT4U9P8</accession>
<organism evidence="1 2">
    <name type="scientific">Nocardiopsis endophytica</name>
    <dbReference type="NCBI Taxonomy" id="3018445"/>
    <lineage>
        <taxon>Bacteria</taxon>
        <taxon>Bacillati</taxon>
        <taxon>Actinomycetota</taxon>
        <taxon>Actinomycetes</taxon>
        <taxon>Streptosporangiales</taxon>
        <taxon>Nocardiopsidaceae</taxon>
        <taxon>Nocardiopsis</taxon>
    </lineage>
</organism>
<evidence type="ECO:0000313" key="1">
    <source>
        <dbReference type="EMBL" id="MDA2813661.1"/>
    </source>
</evidence>
<dbReference type="EMBL" id="JAQFWQ010000086">
    <property type="protein sequence ID" value="MDA2813661.1"/>
    <property type="molecule type" value="Genomic_DNA"/>
</dbReference>
<evidence type="ECO:0000313" key="2">
    <source>
        <dbReference type="Proteomes" id="UP001527866"/>
    </source>
</evidence>
<keyword evidence="2" id="KW-1185">Reference proteome</keyword>
<protein>
    <submittedName>
        <fullName evidence="1">Sulfotransferase family protein</fullName>
    </submittedName>
</protein>
<dbReference type="InterPro" id="IPR040632">
    <property type="entry name" value="Sulfotransfer_4"/>
</dbReference>
<dbReference type="Gene3D" id="3.40.50.300">
    <property type="entry name" value="P-loop containing nucleotide triphosphate hydrolases"/>
    <property type="match status" value="1"/>
</dbReference>
<reference evidence="1 2" key="1">
    <citation type="submission" date="2023-01" db="EMBL/GenBank/DDBJ databases">
        <title>Draft genome sequence of Nocardiopsis sp. RSe5-2 isolated from halophytes.</title>
        <authorList>
            <person name="Duangmal K."/>
            <person name="Chantavorakit T."/>
        </authorList>
    </citation>
    <scope>NUCLEOTIDE SEQUENCE [LARGE SCALE GENOMIC DNA]</scope>
    <source>
        <strain evidence="1 2">RSe5-2</strain>
    </source>
</reference>
<comment type="caution">
    <text evidence="1">The sequence shown here is derived from an EMBL/GenBank/DDBJ whole genome shotgun (WGS) entry which is preliminary data.</text>
</comment>
<dbReference type="Pfam" id="PF17784">
    <property type="entry name" value="Sulfotransfer_4"/>
    <property type="match status" value="1"/>
</dbReference>
<gene>
    <name evidence="1" type="ORF">O4J56_23655</name>
</gene>
<name>A0ABT4U9P8_9ACTN</name>
<proteinExistence type="predicted"/>
<dbReference type="Proteomes" id="UP001527866">
    <property type="component" value="Unassembled WGS sequence"/>
</dbReference>
<dbReference type="InterPro" id="IPR027417">
    <property type="entry name" value="P-loop_NTPase"/>
</dbReference>
<dbReference type="PANTHER" id="PTHR36978:SF4">
    <property type="entry name" value="P-LOOP CONTAINING NUCLEOSIDE TRIPHOSPHATE HYDROLASE PROTEIN"/>
    <property type="match status" value="1"/>
</dbReference>
<dbReference type="PANTHER" id="PTHR36978">
    <property type="entry name" value="P-LOOP CONTAINING NUCLEOTIDE TRIPHOSPHATE HYDROLASE"/>
    <property type="match status" value="1"/>
</dbReference>
<dbReference type="SUPFAM" id="SSF52540">
    <property type="entry name" value="P-loop containing nucleoside triphosphate hydrolases"/>
    <property type="match status" value="1"/>
</dbReference>